<evidence type="ECO:0000313" key="5">
    <source>
        <dbReference type="EMBL" id="VFT94826.1"/>
    </source>
</evidence>
<dbReference type="Proteomes" id="UP000332933">
    <property type="component" value="Unassembled WGS sequence"/>
</dbReference>
<feature type="transmembrane region" description="Helical" evidence="1">
    <location>
        <begin position="79"/>
        <end position="96"/>
    </location>
</feature>
<sequence>MGIFHAIVLTMFPLLFLESYQGVTNADIYTDGVASYICIMLVTSLVIFFETQCVPVVLTLSSDYVSSDCVCSNWTSLTMIAYYGSLLAFVGCALVYDGMDGELFGTWARLLSSTTFWLTALLCVGMSVLPPLALQGYRENFLEFKSDPVHILQRAKLSGVVRTSVKSAR</sequence>
<proteinExistence type="predicted"/>
<evidence type="ECO:0000256" key="2">
    <source>
        <dbReference type="SAM" id="SignalP"/>
    </source>
</evidence>
<reference evidence="5 6" key="1">
    <citation type="submission" date="2019-03" db="EMBL/GenBank/DDBJ databases">
        <authorList>
            <person name="Gaulin E."/>
            <person name="Dumas B."/>
        </authorList>
    </citation>
    <scope>NUCLEOTIDE SEQUENCE [LARGE SCALE GENOMIC DNA]</scope>
    <source>
        <strain evidence="5">CBS 568.67</strain>
    </source>
</reference>
<keyword evidence="1" id="KW-0472">Membrane</keyword>
<dbReference type="InterPro" id="IPR032630">
    <property type="entry name" value="P_typ_ATPase_c"/>
</dbReference>
<dbReference type="Pfam" id="PF16212">
    <property type="entry name" value="PhoLip_ATPase_C"/>
    <property type="match status" value="1"/>
</dbReference>
<dbReference type="OrthoDB" id="377733at2759"/>
<keyword evidence="6" id="KW-1185">Reference proteome</keyword>
<dbReference type="AlphaFoldDB" id="A0A485L9E8"/>
<gene>
    <name evidence="5" type="primary">Aste57867_18087</name>
    <name evidence="4" type="ORF">As57867_018025</name>
    <name evidence="5" type="ORF">ASTE57867_18087</name>
</gene>
<protein>
    <submittedName>
        <fullName evidence="5">Aste57867_18087 protein</fullName>
    </submittedName>
</protein>
<keyword evidence="2" id="KW-0732">Signal</keyword>
<keyword evidence="1" id="KW-1133">Transmembrane helix</keyword>
<organism evidence="5 6">
    <name type="scientific">Aphanomyces stellatus</name>
    <dbReference type="NCBI Taxonomy" id="120398"/>
    <lineage>
        <taxon>Eukaryota</taxon>
        <taxon>Sar</taxon>
        <taxon>Stramenopiles</taxon>
        <taxon>Oomycota</taxon>
        <taxon>Saprolegniomycetes</taxon>
        <taxon>Saprolegniales</taxon>
        <taxon>Verrucalvaceae</taxon>
        <taxon>Aphanomyces</taxon>
    </lineage>
</organism>
<accession>A0A485L9E8</accession>
<dbReference type="EMBL" id="VJMH01006374">
    <property type="protein sequence ID" value="KAF0690538.1"/>
    <property type="molecule type" value="Genomic_DNA"/>
</dbReference>
<keyword evidence="1" id="KW-0812">Transmembrane</keyword>
<reference evidence="4" key="2">
    <citation type="submission" date="2019-06" db="EMBL/GenBank/DDBJ databases">
        <title>Genomics analysis of Aphanomyces spp. identifies a new class of oomycete effector associated with host adaptation.</title>
        <authorList>
            <person name="Gaulin E."/>
        </authorList>
    </citation>
    <scope>NUCLEOTIDE SEQUENCE</scope>
    <source>
        <strain evidence="4">CBS 578.67</strain>
    </source>
</reference>
<evidence type="ECO:0000259" key="3">
    <source>
        <dbReference type="Pfam" id="PF16212"/>
    </source>
</evidence>
<feature type="domain" description="P-type ATPase C-terminal" evidence="3">
    <location>
        <begin position="2"/>
        <end position="141"/>
    </location>
</feature>
<feature type="signal peptide" evidence="2">
    <location>
        <begin position="1"/>
        <end position="26"/>
    </location>
</feature>
<evidence type="ECO:0000313" key="4">
    <source>
        <dbReference type="EMBL" id="KAF0690538.1"/>
    </source>
</evidence>
<dbReference type="EMBL" id="CAADRA010006395">
    <property type="protein sequence ID" value="VFT94826.1"/>
    <property type="molecule type" value="Genomic_DNA"/>
</dbReference>
<feature type="chain" id="PRO_5033826282" evidence="2">
    <location>
        <begin position="27"/>
        <end position="169"/>
    </location>
</feature>
<evidence type="ECO:0000256" key="1">
    <source>
        <dbReference type="SAM" id="Phobius"/>
    </source>
</evidence>
<evidence type="ECO:0000313" key="6">
    <source>
        <dbReference type="Proteomes" id="UP000332933"/>
    </source>
</evidence>
<name>A0A485L9E8_9STRA</name>
<feature type="transmembrane region" description="Helical" evidence="1">
    <location>
        <begin position="116"/>
        <end position="134"/>
    </location>
</feature>
<feature type="transmembrane region" description="Helical" evidence="1">
    <location>
        <begin position="36"/>
        <end position="58"/>
    </location>
</feature>